<dbReference type="PANTHER" id="PTHR48090:SF7">
    <property type="entry name" value="RFBJ PROTEIN"/>
    <property type="match status" value="1"/>
</dbReference>
<organism evidence="2 3">
    <name type="scientific">Thermohalobaculum xanthum</name>
    <dbReference type="NCBI Taxonomy" id="2753746"/>
    <lineage>
        <taxon>Bacteria</taxon>
        <taxon>Pseudomonadati</taxon>
        <taxon>Pseudomonadota</taxon>
        <taxon>Alphaproteobacteria</taxon>
        <taxon>Rhodobacterales</taxon>
        <taxon>Paracoccaceae</taxon>
        <taxon>Thermohalobaculum</taxon>
    </lineage>
</organism>
<dbReference type="InterPro" id="IPR001173">
    <property type="entry name" value="Glyco_trans_2-like"/>
</dbReference>
<dbReference type="PANTHER" id="PTHR48090">
    <property type="entry name" value="UNDECAPRENYL-PHOSPHATE 4-DEOXY-4-FORMAMIDO-L-ARABINOSE TRANSFERASE-RELATED"/>
    <property type="match status" value="1"/>
</dbReference>
<sequence length="250" mass="27802">MQAEPRVRPHWTVLIPAHNEAKTIRGVVEGTLQHLHDVIVIDDGSTDATAKALDGLPVEIIRHERNRGKGWRLAEGLQRAVSRGADGVITLDADGQHDPDDIPAFLVAADSAPGALVVGDRSLERSSMPMNRRAAIRFGDFFIGWAAGQTVNDAQCGLRLYPAAIIREVPVPENEREHFVFETAILLRAAAAGKRVVRVPIRARYQGFQQRPSHFRPVTDTLRIARTVTHLLWRIRISPNRLLIALRTVR</sequence>
<dbReference type="InterPro" id="IPR029044">
    <property type="entry name" value="Nucleotide-diphossugar_trans"/>
</dbReference>
<keyword evidence="3" id="KW-1185">Reference proteome</keyword>
<evidence type="ECO:0000313" key="2">
    <source>
        <dbReference type="EMBL" id="MBK0400870.1"/>
    </source>
</evidence>
<name>A0A8J7M9S9_9RHOB</name>
<protein>
    <submittedName>
        <fullName evidence="2">Glycosyltransferase family 2 protein</fullName>
    </submittedName>
</protein>
<dbReference type="Proteomes" id="UP000655420">
    <property type="component" value="Unassembled WGS sequence"/>
</dbReference>
<dbReference type="Pfam" id="PF00535">
    <property type="entry name" value="Glycos_transf_2"/>
    <property type="match status" value="1"/>
</dbReference>
<feature type="domain" description="Glycosyltransferase 2-like" evidence="1">
    <location>
        <begin position="12"/>
        <end position="124"/>
    </location>
</feature>
<dbReference type="InterPro" id="IPR050256">
    <property type="entry name" value="Glycosyltransferase_2"/>
</dbReference>
<dbReference type="AlphaFoldDB" id="A0A8J7M9S9"/>
<reference evidence="2" key="1">
    <citation type="submission" date="2020-12" db="EMBL/GenBank/DDBJ databases">
        <title>Bacterial taxonomy.</title>
        <authorList>
            <person name="Pan X."/>
        </authorList>
    </citation>
    <scope>NUCLEOTIDE SEQUENCE</scope>
    <source>
        <strain evidence="2">M0105</strain>
    </source>
</reference>
<dbReference type="EMBL" id="JAEHHL010000012">
    <property type="protein sequence ID" value="MBK0400870.1"/>
    <property type="molecule type" value="Genomic_DNA"/>
</dbReference>
<proteinExistence type="predicted"/>
<dbReference type="Gene3D" id="3.90.550.10">
    <property type="entry name" value="Spore Coat Polysaccharide Biosynthesis Protein SpsA, Chain A"/>
    <property type="match status" value="1"/>
</dbReference>
<accession>A0A8J7M9S9</accession>
<dbReference type="SUPFAM" id="SSF53448">
    <property type="entry name" value="Nucleotide-diphospho-sugar transferases"/>
    <property type="match status" value="1"/>
</dbReference>
<comment type="caution">
    <text evidence="2">The sequence shown here is derived from an EMBL/GenBank/DDBJ whole genome shotgun (WGS) entry which is preliminary data.</text>
</comment>
<evidence type="ECO:0000313" key="3">
    <source>
        <dbReference type="Proteomes" id="UP000655420"/>
    </source>
</evidence>
<gene>
    <name evidence="2" type="ORF">H0I76_16845</name>
</gene>
<evidence type="ECO:0000259" key="1">
    <source>
        <dbReference type="Pfam" id="PF00535"/>
    </source>
</evidence>
<dbReference type="RefSeq" id="WP_200612623.1">
    <property type="nucleotide sequence ID" value="NZ_JAEHHL010000012.1"/>
</dbReference>
<dbReference type="CDD" id="cd04179">
    <property type="entry name" value="DPM_DPG-synthase_like"/>
    <property type="match status" value="1"/>
</dbReference>